<organism evidence="2 3">
    <name type="scientific">Tahibacter soli</name>
    <dbReference type="NCBI Taxonomy" id="2983605"/>
    <lineage>
        <taxon>Bacteria</taxon>
        <taxon>Pseudomonadati</taxon>
        <taxon>Pseudomonadota</taxon>
        <taxon>Gammaproteobacteria</taxon>
        <taxon>Lysobacterales</taxon>
        <taxon>Rhodanobacteraceae</taxon>
        <taxon>Tahibacter</taxon>
    </lineage>
</organism>
<dbReference type="AlphaFoldDB" id="A0A9X3YPA3"/>
<dbReference type="Pfam" id="PF11218">
    <property type="entry name" value="DUF3011"/>
    <property type="match status" value="2"/>
</dbReference>
<dbReference type="RefSeq" id="WP_263543584.1">
    <property type="nucleotide sequence ID" value="NZ_JAOVZO020000023.1"/>
</dbReference>
<reference evidence="2" key="1">
    <citation type="submission" date="2023-02" db="EMBL/GenBank/DDBJ databases">
        <title>Tahibacter soli sp. nov. isolated from soil.</title>
        <authorList>
            <person name="Baek J.H."/>
            <person name="Lee J.K."/>
            <person name="Choi D.G."/>
            <person name="Jeon C.O."/>
        </authorList>
    </citation>
    <scope>NUCLEOTIDE SEQUENCE</scope>
    <source>
        <strain evidence="2">BL</strain>
    </source>
</reference>
<dbReference type="Proteomes" id="UP001139971">
    <property type="component" value="Unassembled WGS sequence"/>
</dbReference>
<sequence>MKKLTLAAALALAAFAAGANTIVCESNSHQTQFCRADTSGGVRLSTQYSGAGCYQGSTWGYDGRGVWVSNGCRAEFELGDYRRSRGGNRDSAAAAALAIGIIGAAVIASQKDKDRRDYDRDDYDHYSSRPDDVVQCESQDNRTTDCPAYIGRGRVEIERQLSQAPCRFGSSWGYDRRAIWVSDGCRAEFAVYR</sequence>
<comment type="caution">
    <text evidence="2">The sequence shown here is derived from an EMBL/GenBank/DDBJ whole genome shotgun (WGS) entry which is preliminary data.</text>
</comment>
<evidence type="ECO:0000256" key="1">
    <source>
        <dbReference type="SAM" id="SignalP"/>
    </source>
</evidence>
<evidence type="ECO:0000313" key="2">
    <source>
        <dbReference type="EMBL" id="MDC8015952.1"/>
    </source>
</evidence>
<dbReference type="InterPro" id="IPR021381">
    <property type="entry name" value="DUF3011"/>
</dbReference>
<gene>
    <name evidence="2" type="ORF">OD750_025795</name>
</gene>
<feature type="signal peptide" evidence="1">
    <location>
        <begin position="1"/>
        <end position="19"/>
    </location>
</feature>
<keyword evidence="1" id="KW-0732">Signal</keyword>
<feature type="chain" id="PRO_5040932795" evidence="1">
    <location>
        <begin position="20"/>
        <end position="193"/>
    </location>
</feature>
<proteinExistence type="predicted"/>
<dbReference type="EMBL" id="JAOVZO020000023">
    <property type="protein sequence ID" value="MDC8015952.1"/>
    <property type="molecule type" value="Genomic_DNA"/>
</dbReference>
<keyword evidence="3" id="KW-1185">Reference proteome</keyword>
<name>A0A9X3YPA3_9GAMM</name>
<evidence type="ECO:0000313" key="3">
    <source>
        <dbReference type="Proteomes" id="UP001139971"/>
    </source>
</evidence>
<accession>A0A9X3YPA3</accession>
<protein>
    <submittedName>
        <fullName evidence="2">DUF3011 domain-containing protein</fullName>
    </submittedName>
</protein>